<dbReference type="Gene3D" id="2.40.50.120">
    <property type="match status" value="1"/>
</dbReference>
<gene>
    <name evidence="1" type="ORF">PMAYCL1PPCAC_13110</name>
</gene>
<dbReference type="AlphaFoldDB" id="A0AAN4ZTI0"/>
<dbReference type="EMBL" id="BTRK01000003">
    <property type="protein sequence ID" value="GMR42915.1"/>
    <property type="molecule type" value="Genomic_DNA"/>
</dbReference>
<name>A0AAN4ZTI0_9BILA</name>
<dbReference type="InterPro" id="IPR008993">
    <property type="entry name" value="TIMP-like_OB-fold"/>
</dbReference>
<protein>
    <submittedName>
        <fullName evidence="1">Uncharacterized protein</fullName>
    </submittedName>
</protein>
<accession>A0AAN4ZTI0</accession>
<organism evidence="1 2">
    <name type="scientific">Pristionchus mayeri</name>
    <dbReference type="NCBI Taxonomy" id="1317129"/>
    <lineage>
        <taxon>Eukaryota</taxon>
        <taxon>Metazoa</taxon>
        <taxon>Ecdysozoa</taxon>
        <taxon>Nematoda</taxon>
        <taxon>Chromadorea</taxon>
        <taxon>Rhabditida</taxon>
        <taxon>Rhabditina</taxon>
        <taxon>Diplogasteromorpha</taxon>
        <taxon>Diplogasteroidea</taxon>
        <taxon>Neodiplogasteridae</taxon>
        <taxon>Pristionchus</taxon>
    </lineage>
</organism>
<dbReference type="Proteomes" id="UP001328107">
    <property type="component" value="Unassembled WGS sequence"/>
</dbReference>
<reference evidence="2" key="1">
    <citation type="submission" date="2022-10" db="EMBL/GenBank/DDBJ databases">
        <title>Genome assembly of Pristionchus species.</title>
        <authorList>
            <person name="Yoshida K."/>
            <person name="Sommer R.J."/>
        </authorList>
    </citation>
    <scope>NUCLEOTIDE SEQUENCE [LARGE SCALE GENOMIC DNA]</scope>
    <source>
        <strain evidence="2">RS5460</strain>
    </source>
</reference>
<feature type="non-terminal residue" evidence="1">
    <location>
        <position position="121"/>
    </location>
</feature>
<sequence length="121" mass="14050">MNTFVKRSLETYLEADWVSHVRLMSEEIRELNPEGVHGMNNIRYTVHHIEVFKKPPWMFALSTEIFGSSLGHLMLEEGKEYLLCGEFSEGILCCTPYGQVKPDEISHLVAEWNQIPYSFIE</sequence>
<evidence type="ECO:0000313" key="1">
    <source>
        <dbReference type="EMBL" id="GMR42915.1"/>
    </source>
</evidence>
<evidence type="ECO:0000313" key="2">
    <source>
        <dbReference type="Proteomes" id="UP001328107"/>
    </source>
</evidence>
<keyword evidence="2" id="KW-1185">Reference proteome</keyword>
<dbReference type="SUPFAM" id="SSF50242">
    <property type="entry name" value="TIMP-like"/>
    <property type="match status" value="1"/>
</dbReference>
<comment type="caution">
    <text evidence="1">The sequence shown here is derived from an EMBL/GenBank/DDBJ whole genome shotgun (WGS) entry which is preliminary data.</text>
</comment>
<proteinExistence type="predicted"/>